<sequence length="91" mass="10599">MEVAMKPNIHPDYRTVIFHDTAADVYFKVGSTIKTERTVEFEGQNYPYVTLDVSSHSHPFYTGKQKNHSQEGNVARFNKRFGNFVQTREEK</sequence>
<dbReference type="InterPro" id="IPR034704">
    <property type="entry name" value="Ribosomal_bL28/bL31-like_sf"/>
</dbReference>
<evidence type="ECO:0000256" key="3">
    <source>
        <dbReference type="ARBA" id="ARBA00022980"/>
    </source>
</evidence>
<evidence type="ECO:0000313" key="7">
    <source>
        <dbReference type="Proteomes" id="UP000003729"/>
    </source>
</evidence>
<comment type="subunit">
    <text evidence="2 5">Part of the 50S ribosomal subunit.</text>
</comment>
<evidence type="ECO:0000313" key="6">
    <source>
        <dbReference type="EMBL" id="EEB46825.1"/>
    </source>
</evidence>
<keyword evidence="4 5" id="KW-0687">Ribonucleoprotein</keyword>
<dbReference type="SUPFAM" id="SSF143800">
    <property type="entry name" value="L28p-like"/>
    <property type="match status" value="1"/>
</dbReference>
<dbReference type="InterPro" id="IPR027493">
    <property type="entry name" value="Ribosomal_bL31_B"/>
</dbReference>
<gene>
    <name evidence="5" type="primary">rpmE2</name>
    <name evidence="6" type="synonym">rpmE</name>
    <name evidence="6" type="ORF">PROVALCAL_01143</name>
</gene>
<proteinExistence type="inferred from homology"/>
<dbReference type="GO" id="GO:1990904">
    <property type="term" value="C:ribonucleoprotein complex"/>
    <property type="evidence" value="ECO:0007669"/>
    <property type="project" value="UniProtKB-KW"/>
</dbReference>
<dbReference type="eggNOG" id="COG0254">
    <property type="taxonomic scope" value="Bacteria"/>
</dbReference>
<dbReference type="GO" id="GO:0006412">
    <property type="term" value="P:translation"/>
    <property type="evidence" value="ECO:0007669"/>
    <property type="project" value="UniProtKB-UniRule"/>
</dbReference>
<keyword evidence="3 5" id="KW-0689">Ribosomal protein</keyword>
<dbReference type="PROSITE" id="PS01143">
    <property type="entry name" value="RIBOSOMAL_L31"/>
    <property type="match status" value="1"/>
</dbReference>
<dbReference type="AlphaFoldDB" id="B6XCS7"/>
<dbReference type="EMBL" id="ABXW01000017">
    <property type="protein sequence ID" value="EEB46825.1"/>
    <property type="molecule type" value="Genomic_DNA"/>
</dbReference>
<comment type="similarity">
    <text evidence="1 5">Belongs to the bacterial ribosomal protein bL31 family. Type B subfamily.</text>
</comment>
<dbReference type="InterPro" id="IPR042105">
    <property type="entry name" value="Ribosomal_bL31_sf"/>
</dbReference>
<dbReference type="PANTHER" id="PTHR33280:SF1">
    <property type="entry name" value="LARGE RIBOSOMAL SUBUNIT PROTEIN BL31C"/>
    <property type="match status" value="1"/>
</dbReference>
<reference evidence="6 7" key="2">
    <citation type="submission" date="2008-10" db="EMBL/GenBank/DDBJ databases">
        <authorList>
            <person name="Fulton L."/>
            <person name="Clifton S."/>
            <person name="Fulton B."/>
            <person name="Xu J."/>
            <person name="Minx P."/>
            <person name="Pepin K.H."/>
            <person name="Johnson M."/>
            <person name="Bhonagiri V."/>
            <person name="Nash W.E."/>
            <person name="Mardis E.R."/>
            <person name="Wilson R.K."/>
        </authorList>
    </citation>
    <scope>NUCLEOTIDE SEQUENCE [LARGE SCALE GENOMIC DNA]</scope>
    <source>
        <strain evidence="6 7">DSM 30120</strain>
    </source>
</reference>
<evidence type="ECO:0000256" key="4">
    <source>
        <dbReference type="ARBA" id="ARBA00023274"/>
    </source>
</evidence>
<reference evidence="6 7" key="1">
    <citation type="submission" date="2008-10" db="EMBL/GenBank/DDBJ databases">
        <title>Draft genome sequence of Providencia alcalifaciens (DSM 30120).</title>
        <authorList>
            <person name="Sudarsanam P."/>
            <person name="Ley R."/>
            <person name="Guruge J."/>
            <person name="Turnbaugh P.J."/>
            <person name="Mahowald M."/>
            <person name="Liep D."/>
            <person name="Gordon J."/>
        </authorList>
    </citation>
    <scope>NUCLEOTIDE SEQUENCE [LARGE SCALE GENOMIC DNA]</scope>
    <source>
        <strain evidence="6 7">DSM 30120</strain>
    </source>
</reference>
<dbReference type="NCBIfam" id="NF002462">
    <property type="entry name" value="PRK01678.1"/>
    <property type="match status" value="1"/>
</dbReference>
<dbReference type="HAMAP" id="MF_00502">
    <property type="entry name" value="Ribosomal_bL31_2"/>
    <property type="match status" value="1"/>
</dbReference>
<dbReference type="Proteomes" id="UP000003729">
    <property type="component" value="Unassembled WGS sequence"/>
</dbReference>
<name>B6XCS7_9GAMM</name>
<comment type="caution">
    <text evidence="6">The sequence shown here is derived from an EMBL/GenBank/DDBJ whole genome shotgun (WGS) entry which is preliminary data.</text>
</comment>
<evidence type="ECO:0000256" key="5">
    <source>
        <dbReference type="HAMAP-Rule" id="MF_00502"/>
    </source>
</evidence>
<dbReference type="NCBIfam" id="TIGR00105">
    <property type="entry name" value="L31"/>
    <property type="match status" value="1"/>
</dbReference>
<dbReference type="PANTHER" id="PTHR33280">
    <property type="entry name" value="50S RIBOSOMAL PROTEIN L31, CHLOROPLASTIC"/>
    <property type="match status" value="1"/>
</dbReference>
<accession>B6XCS7</accession>
<dbReference type="PRINTS" id="PR01249">
    <property type="entry name" value="RIBOSOMALL31"/>
</dbReference>
<protein>
    <recommendedName>
        <fullName evidence="5">Large ribosomal subunit protein bL31B</fullName>
    </recommendedName>
</protein>
<dbReference type="GO" id="GO:0005840">
    <property type="term" value="C:ribosome"/>
    <property type="evidence" value="ECO:0007669"/>
    <property type="project" value="UniProtKB-KW"/>
</dbReference>
<dbReference type="Pfam" id="PF01197">
    <property type="entry name" value="Ribosomal_L31"/>
    <property type="match status" value="1"/>
</dbReference>
<organism evidence="6 7">
    <name type="scientific">Providencia alcalifaciens DSM 30120</name>
    <dbReference type="NCBI Taxonomy" id="520999"/>
    <lineage>
        <taxon>Bacteria</taxon>
        <taxon>Pseudomonadati</taxon>
        <taxon>Pseudomonadota</taxon>
        <taxon>Gammaproteobacteria</taxon>
        <taxon>Enterobacterales</taxon>
        <taxon>Morganellaceae</taxon>
        <taxon>Providencia</taxon>
    </lineage>
</organism>
<dbReference type="GO" id="GO:0003735">
    <property type="term" value="F:structural constituent of ribosome"/>
    <property type="evidence" value="ECO:0007669"/>
    <property type="project" value="InterPro"/>
</dbReference>
<dbReference type="Gene3D" id="4.10.830.30">
    <property type="entry name" value="Ribosomal protein L31"/>
    <property type="match status" value="1"/>
</dbReference>
<evidence type="ECO:0000256" key="1">
    <source>
        <dbReference type="ARBA" id="ARBA00008196"/>
    </source>
</evidence>
<dbReference type="InterPro" id="IPR002150">
    <property type="entry name" value="Ribosomal_bL31"/>
</dbReference>
<evidence type="ECO:0000256" key="2">
    <source>
        <dbReference type="ARBA" id="ARBA00011838"/>
    </source>
</evidence>